<dbReference type="GeneTree" id="ENSGT00940000161131"/>
<feature type="domain" description="BED-type" evidence="12">
    <location>
        <begin position="20"/>
        <end position="79"/>
    </location>
</feature>
<dbReference type="GO" id="GO:0008270">
    <property type="term" value="F:zinc ion binding"/>
    <property type="evidence" value="ECO:0007669"/>
    <property type="project" value="UniProtKB-KW"/>
</dbReference>
<evidence type="ECO:0000256" key="9">
    <source>
        <dbReference type="ARBA" id="ARBA00023242"/>
    </source>
</evidence>
<dbReference type="PANTHER" id="PTHR46481:SF9">
    <property type="entry name" value="ZINC FINGER BED DOMAIN-CONTAINING PROTEIN 1-LIKE"/>
    <property type="match status" value="1"/>
</dbReference>
<evidence type="ECO:0000256" key="11">
    <source>
        <dbReference type="SAM" id="MobiDB-lite"/>
    </source>
</evidence>
<evidence type="ECO:0000256" key="4">
    <source>
        <dbReference type="ARBA" id="ARBA00022771"/>
    </source>
</evidence>
<keyword evidence="4 10" id="KW-0863">Zinc-finger</keyword>
<protein>
    <recommendedName>
        <fullName evidence="12">BED-type domain-containing protein</fullName>
    </recommendedName>
</protein>
<name>A0A3B4WU78_SERLL</name>
<dbReference type="SUPFAM" id="SSF57667">
    <property type="entry name" value="beta-beta-alpha zinc fingers"/>
    <property type="match status" value="1"/>
</dbReference>
<evidence type="ECO:0000256" key="1">
    <source>
        <dbReference type="ARBA" id="ARBA00004123"/>
    </source>
</evidence>
<dbReference type="PROSITE" id="PS50808">
    <property type="entry name" value="ZF_BED"/>
    <property type="match status" value="1"/>
</dbReference>
<dbReference type="Pfam" id="PF14372">
    <property type="entry name" value="hAT-like_RNase-H"/>
    <property type="match status" value="1"/>
</dbReference>
<evidence type="ECO:0000259" key="12">
    <source>
        <dbReference type="PROSITE" id="PS50808"/>
    </source>
</evidence>
<comment type="subunit">
    <text evidence="2">Homodimer.</text>
</comment>
<dbReference type="InterPro" id="IPR036236">
    <property type="entry name" value="Znf_C2H2_sf"/>
</dbReference>
<evidence type="ECO:0000313" key="13">
    <source>
        <dbReference type="Ensembl" id="ENSSLDP00000007731.1"/>
    </source>
</evidence>
<dbReference type="InterPro" id="IPR008906">
    <property type="entry name" value="HATC_C_dom"/>
</dbReference>
<keyword evidence="6" id="KW-0805">Transcription regulation</keyword>
<dbReference type="GO" id="GO:0046983">
    <property type="term" value="F:protein dimerization activity"/>
    <property type="evidence" value="ECO:0007669"/>
    <property type="project" value="InterPro"/>
</dbReference>
<sequence length="648" mass="74328">CLFKHSEASECDPVLVDKMGARSTVWKYFGFKPNDKGEPLNLEAPQCKRCYKVCLAKGGNTSNLSKHLKDNHADLFKDFSQERQVIMLFTSSLVTPPTQKQPTLQDVFQQHMKYPKDSKDAKRLNRAVAEFICMDQVPIYSVEKAGFRNLVHNLDKKYDLPSRNFFMYNEIPKIYDETRSMISAQLAEKPFFACTTDLWTSRTASAYMAVTLQYITKAWEIESWCLGCSALQSDHTAESLKEALEDIVIESWGLDMTNMSGITTDNASNNRKAFADDFNWIPCFGHNLDLAVKKAIAIDRVASSLSRLRNTISAFSRSNKMTRMLKEKQASLNLPQHKLIHDEPTRWGSTYDMVERFCEQQQAVSAVLVDDRKKWHLMPRDSDMTTLETVRDVLAPLSEFTDALSGEKEATLSSVLPLIWKIRACLEDEEGDSPLMREMKHSSKQDFEKRYDEYNLKMTLNIATFLDPRFKNMFVTMEEQVKMELLLKVDTVHLPRKHSQEQQEESVDDIGAATSKKKRSDLKSLLCSIASEKKGADTRQDSATPMTTPSDKLQREMTDYRQLRDISPAEDPLVWWKHHQVELPILAQFARQYLCIPASSCASERVFSTSGNICSPRRSRLTEENVDTLVFLQQPEGMQHQWSLQQFT</sequence>
<dbReference type="SUPFAM" id="SSF140996">
    <property type="entry name" value="Hermes dimerisation domain"/>
    <property type="match status" value="1"/>
</dbReference>
<dbReference type="Pfam" id="PF02892">
    <property type="entry name" value="zf-BED"/>
    <property type="match status" value="1"/>
</dbReference>
<evidence type="ECO:0000256" key="10">
    <source>
        <dbReference type="PROSITE-ProRule" id="PRU00027"/>
    </source>
</evidence>
<feature type="region of interest" description="Disordered" evidence="11">
    <location>
        <begin position="533"/>
        <end position="554"/>
    </location>
</feature>
<dbReference type="PANTHER" id="PTHR46481">
    <property type="entry name" value="ZINC FINGER BED DOMAIN-CONTAINING PROTEIN 4"/>
    <property type="match status" value="1"/>
</dbReference>
<reference evidence="13" key="1">
    <citation type="submission" date="2025-08" db="UniProtKB">
        <authorList>
            <consortium name="Ensembl"/>
        </authorList>
    </citation>
    <scope>IDENTIFICATION</scope>
</reference>
<evidence type="ECO:0000256" key="6">
    <source>
        <dbReference type="ARBA" id="ARBA00023015"/>
    </source>
</evidence>
<evidence type="ECO:0000256" key="7">
    <source>
        <dbReference type="ARBA" id="ARBA00023125"/>
    </source>
</evidence>
<dbReference type="InterPro" id="IPR025525">
    <property type="entry name" value="hAT-like_transposase_RNase-H"/>
</dbReference>
<reference evidence="13" key="2">
    <citation type="submission" date="2025-09" db="UniProtKB">
        <authorList>
            <consortium name="Ensembl"/>
        </authorList>
    </citation>
    <scope>IDENTIFICATION</scope>
</reference>
<organism evidence="13 14">
    <name type="scientific">Seriola lalandi dorsalis</name>
    <dbReference type="NCBI Taxonomy" id="1841481"/>
    <lineage>
        <taxon>Eukaryota</taxon>
        <taxon>Metazoa</taxon>
        <taxon>Chordata</taxon>
        <taxon>Craniata</taxon>
        <taxon>Vertebrata</taxon>
        <taxon>Euteleostomi</taxon>
        <taxon>Actinopterygii</taxon>
        <taxon>Neopterygii</taxon>
        <taxon>Teleostei</taxon>
        <taxon>Neoteleostei</taxon>
        <taxon>Acanthomorphata</taxon>
        <taxon>Carangaria</taxon>
        <taxon>Carangiformes</taxon>
        <taxon>Carangidae</taxon>
        <taxon>Seriola</taxon>
    </lineage>
</organism>
<proteinExistence type="predicted"/>
<feature type="compositionally biased region" description="Polar residues" evidence="11">
    <location>
        <begin position="541"/>
        <end position="551"/>
    </location>
</feature>
<dbReference type="InterPro" id="IPR012337">
    <property type="entry name" value="RNaseH-like_sf"/>
</dbReference>
<evidence type="ECO:0000256" key="2">
    <source>
        <dbReference type="ARBA" id="ARBA00011738"/>
    </source>
</evidence>
<evidence type="ECO:0000256" key="8">
    <source>
        <dbReference type="ARBA" id="ARBA00023163"/>
    </source>
</evidence>
<accession>A0A3B4WU78</accession>
<evidence type="ECO:0000256" key="5">
    <source>
        <dbReference type="ARBA" id="ARBA00022833"/>
    </source>
</evidence>
<keyword evidence="8" id="KW-0804">Transcription</keyword>
<dbReference type="InterPro" id="IPR052035">
    <property type="entry name" value="ZnF_BED_domain_contain"/>
</dbReference>
<dbReference type="AlphaFoldDB" id="A0A3B4WU78"/>
<dbReference type="Ensembl" id="ENSSLDT00000007982.1">
    <property type="protein sequence ID" value="ENSSLDP00000007731.1"/>
    <property type="gene ID" value="ENSSLDG00000006149.1"/>
</dbReference>
<keyword evidence="7" id="KW-0238">DNA-binding</keyword>
<evidence type="ECO:0000256" key="3">
    <source>
        <dbReference type="ARBA" id="ARBA00022723"/>
    </source>
</evidence>
<dbReference type="SUPFAM" id="SSF53098">
    <property type="entry name" value="Ribonuclease H-like"/>
    <property type="match status" value="1"/>
</dbReference>
<evidence type="ECO:0000313" key="14">
    <source>
        <dbReference type="Proteomes" id="UP000261360"/>
    </source>
</evidence>
<dbReference type="GO" id="GO:0003677">
    <property type="term" value="F:DNA binding"/>
    <property type="evidence" value="ECO:0007669"/>
    <property type="project" value="UniProtKB-KW"/>
</dbReference>
<dbReference type="GO" id="GO:0005634">
    <property type="term" value="C:nucleus"/>
    <property type="evidence" value="ECO:0007669"/>
    <property type="project" value="UniProtKB-SubCell"/>
</dbReference>
<keyword evidence="5" id="KW-0862">Zinc</keyword>
<dbReference type="Proteomes" id="UP000261360">
    <property type="component" value="Unplaced"/>
</dbReference>
<keyword evidence="9" id="KW-0539">Nucleus</keyword>
<comment type="subcellular location">
    <subcellularLocation>
        <location evidence="1">Nucleus</location>
    </subcellularLocation>
</comment>
<dbReference type="Pfam" id="PF05699">
    <property type="entry name" value="Dimer_Tnp_hAT"/>
    <property type="match status" value="1"/>
</dbReference>
<keyword evidence="3" id="KW-0479">Metal-binding</keyword>
<keyword evidence="14" id="KW-1185">Reference proteome</keyword>
<dbReference type="SMART" id="SM00614">
    <property type="entry name" value="ZnF_BED"/>
    <property type="match status" value="1"/>
</dbReference>
<dbReference type="InterPro" id="IPR003656">
    <property type="entry name" value="Znf_BED"/>
</dbReference>